<gene>
    <name evidence="4" type="ORF">UK23_01175</name>
</gene>
<evidence type="ECO:0000256" key="1">
    <source>
        <dbReference type="ARBA" id="ARBA00023122"/>
    </source>
</evidence>
<name>A0A0F0HG61_LENAE</name>
<dbReference type="InterPro" id="IPR051257">
    <property type="entry name" value="Diverse_CBS-Domain"/>
</dbReference>
<dbReference type="EMBL" id="JYJG01000003">
    <property type="protein sequence ID" value="KJK53297.1"/>
    <property type="molecule type" value="Genomic_DNA"/>
</dbReference>
<dbReference type="AlphaFoldDB" id="A0A0F0HG61"/>
<keyword evidence="5" id="KW-1185">Reference proteome</keyword>
<organism evidence="4 5">
    <name type="scientific">Lentzea aerocolonigenes</name>
    <name type="common">Lechevalieria aerocolonigenes</name>
    <name type="synonym">Saccharothrix aerocolonigenes</name>
    <dbReference type="NCBI Taxonomy" id="68170"/>
    <lineage>
        <taxon>Bacteria</taxon>
        <taxon>Bacillati</taxon>
        <taxon>Actinomycetota</taxon>
        <taxon>Actinomycetes</taxon>
        <taxon>Pseudonocardiales</taxon>
        <taxon>Pseudonocardiaceae</taxon>
        <taxon>Lentzea</taxon>
    </lineage>
</organism>
<keyword evidence="4" id="KW-0808">Transferase</keyword>
<keyword evidence="4" id="KW-0418">Kinase</keyword>
<dbReference type="Gene3D" id="3.10.580.10">
    <property type="entry name" value="CBS-domain"/>
    <property type="match status" value="1"/>
</dbReference>
<dbReference type="SMART" id="SM00116">
    <property type="entry name" value="CBS"/>
    <property type="match status" value="2"/>
</dbReference>
<evidence type="ECO:0000313" key="4">
    <source>
        <dbReference type="EMBL" id="KJK53297.1"/>
    </source>
</evidence>
<proteinExistence type="predicted"/>
<dbReference type="GO" id="GO:0016301">
    <property type="term" value="F:kinase activity"/>
    <property type="evidence" value="ECO:0007669"/>
    <property type="project" value="UniProtKB-KW"/>
</dbReference>
<evidence type="ECO:0000256" key="2">
    <source>
        <dbReference type="PROSITE-ProRule" id="PRU00703"/>
    </source>
</evidence>
<comment type="caution">
    <text evidence="4">The sequence shown here is derived from an EMBL/GenBank/DDBJ whole genome shotgun (WGS) entry which is preliminary data.</text>
</comment>
<dbReference type="PANTHER" id="PTHR43080">
    <property type="entry name" value="CBS DOMAIN-CONTAINING PROTEIN CBSX3, MITOCHONDRIAL"/>
    <property type="match status" value="1"/>
</dbReference>
<dbReference type="PATRIC" id="fig|68170.10.peg.246"/>
<dbReference type="InterPro" id="IPR044725">
    <property type="entry name" value="CBSX3_CBS_dom"/>
</dbReference>
<dbReference type="eggNOG" id="COG0517">
    <property type="taxonomic scope" value="Bacteria"/>
</dbReference>
<dbReference type="STRING" id="68170.GCA_000974445_07829"/>
<accession>A0A0F0HG61</accession>
<dbReference type="OrthoDB" id="9807125at2"/>
<dbReference type="PANTHER" id="PTHR43080:SF2">
    <property type="entry name" value="CBS DOMAIN-CONTAINING PROTEIN"/>
    <property type="match status" value="1"/>
</dbReference>
<dbReference type="Proteomes" id="UP000033393">
    <property type="component" value="Unassembled WGS sequence"/>
</dbReference>
<dbReference type="SUPFAM" id="SSF54631">
    <property type="entry name" value="CBS-domain pair"/>
    <property type="match status" value="1"/>
</dbReference>
<feature type="domain" description="CBS" evidence="3">
    <location>
        <begin position="75"/>
        <end position="131"/>
    </location>
</feature>
<dbReference type="InterPro" id="IPR046342">
    <property type="entry name" value="CBS_dom_sf"/>
</dbReference>
<evidence type="ECO:0000313" key="5">
    <source>
        <dbReference type="Proteomes" id="UP000033393"/>
    </source>
</evidence>
<protein>
    <submittedName>
        <fullName evidence="4">Histidine kinase</fullName>
    </submittedName>
</protein>
<dbReference type="CDD" id="cd04623">
    <property type="entry name" value="CBS_pair_bac_euk"/>
    <property type="match status" value="1"/>
</dbReference>
<sequence>MRIADVLRTKGSAVATIAPDASVSELLRALAEHNVGAIVVVGAGGVAGIVSERDVVRRLHEAGADLLSSPVSSIMTADVFTCSPSDTVDSLTVVMTERRFRHVPVLSDGQLVGIVSIGDVVKSRIGQLEQSADQLQAYIAQG</sequence>
<dbReference type="InterPro" id="IPR000644">
    <property type="entry name" value="CBS_dom"/>
</dbReference>
<dbReference type="PROSITE" id="PS51371">
    <property type="entry name" value="CBS"/>
    <property type="match status" value="2"/>
</dbReference>
<keyword evidence="1 2" id="KW-0129">CBS domain</keyword>
<reference evidence="4 5" key="1">
    <citation type="submission" date="2015-02" db="EMBL/GenBank/DDBJ databases">
        <authorList>
            <person name="Ju K.-S."/>
            <person name="Doroghazi J.R."/>
            <person name="Metcalf W."/>
        </authorList>
    </citation>
    <scope>NUCLEOTIDE SEQUENCE [LARGE SCALE GENOMIC DNA]</scope>
    <source>
        <strain evidence="4 5">NRRL B-16140</strain>
    </source>
</reference>
<evidence type="ECO:0000259" key="3">
    <source>
        <dbReference type="PROSITE" id="PS51371"/>
    </source>
</evidence>
<dbReference type="Pfam" id="PF00571">
    <property type="entry name" value="CBS"/>
    <property type="match status" value="2"/>
</dbReference>
<dbReference type="RefSeq" id="WP_045309421.1">
    <property type="nucleotide sequence ID" value="NZ_JYJG01000003.1"/>
</dbReference>
<feature type="domain" description="CBS" evidence="3">
    <location>
        <begin position="8"/>
        <end position="66"/>
    </location>
</feature>